<sequence length="310" mass="36489">MMDIQTVLRESKLTNLPLLASQVVEGFISGIHKSPFHGYSSEFAEHKLYNTGESTRHIDWKLYAKTDKLYTKRFEEETNLRCHFILDQSASMYYPEVASPSLTQLDKLSFSALSIAAIMQLLNKQRDAVGLSVYDEELRFQATEKGSGLHYNRIYNELENCINTPQPRLKTNTYQFLHEIAEKLKRRSLIFLFTDLLQPDVSRADLFEALRHLKYNKHQVVLFHTLDHKTEVNFEFDETPKRFFDVETGAKIDLHTHQIQKEYVEKMSEFIQEVKLTCVKYRIRYVEADIRKNFEKILSTYLVEKQKLKS</sequence>
<keyword evidence="3" id="KW-1185">Reference proteome</keyword>
<gene>
    <name evidence="2" type="ORF">SAMN04488027_1243</name>
</gene>
<dbReference type="STRING" id="470826.SAMN04488027_1243"/>
<dbReference type="SUPFAM" id="SSF53300">
    <property type="entry name" value="vWA-like"/>
    <property type="match status" value="1"/>
</dbReference>
<dbReference type="InterPro" id="IPR002881">
    <property type="entry name" value="DUF58"/>
</dbReference>
<dbReference type="EMBL" id="FNCW01000024">
    <property type="protein sequence ID" value="SDH07113.1"/>
    <property type="molecule type" value="Genomic_DNA"/>
</dbReference>
<dbReference type="PANTHER" id="PTHR33608:SF7">
    <property type="entry name" value="DUF58 DOMAIN-CONTAINING PROTEIN"/>
    <property type="match status" value="1"/>
</dbReference>
<dbReference type="Gene3D" id="3.40.50.410">
    <property type="entry name" value="von Willebrand factor, type A domain"/>
    <property type="match status" value="1"/>
</dbReference>
<reference evidence="2 3" key="1">
    <citation type="submission" date="2016-10" db="EMBL/GenBank/DDBJ databases">
        <authorList>
            <person name="de Groot N.N."/>
        </authorList>
    </citation>
    <scope>NUCLEOTIDE SEQUENCE [LARGE SCALE GENOMIC DNA]</scope>
    <source>
        <strain evidence="2 3">DSM 19803</strain>
    </source>
</reference>
<accession>A0A1G7ZEB9</accession>
<organism evidence="2 3">
    <name type="scientific">Psychroflexus sediminis</name>
    <dbReference type="NCBI Taxonomy" id="470826"/>
    <lineage>
        <taxon>Bacteria</taxon>
        <taxon>Pseudomonadati</taxon>
        <taxon>Bacteroidota</taxon>
        <taxon>Flavobacteriia</taxon>
        <taxon>Flavobacteriales</taxon>
        <taxon>Flavobacteriaceae</taxon>
        <taxon>Psychroflexus</taxon>
    </lineage>
</organism>
<evidence type="ECO:0000313" key="2">
    <source>
        <dbReference type="EMBL" id="SDH07113.1"/>
    </source>
</evidence>
<dbReference type="PANTHER" id="PTHR33608">
    <property type="entry name" value="BLL2464 PROTEIN"/>
    <property type="match status" value="1"/>
</dbReference>
<evidence type="ECO:0000313" key="3">
    <source>
        <dbReference type="Proteomes" id="UP000199296"/>
    </source>
</evidence>
<protein>
    <recommendedName>
        <fullName evidence="1">DUF58 domain-containing protein</fullName>
    </recommendedName>
</protein>
<dbReference type="Proteomes" id="UP000199296">
    <property type="component" value="Unassembled WGS sequence"/>
</dbReference>
<evidence type="ECO:0000259" key="1">
    <source>
        <dbReference type="Pfam" id="PF01882"/>
    </source>
</evidence>
<name>A0A1G7ZEB9_9FLAO</name>
<dbReference type="AlphaFoldDB" id="A0A1G7ZEB9"/>
<feature type="domain" description="DUF58" evidence="1">
    <location>
        <begin position="47"/>
        <end position="266"/>
    </location>
</feature>
<proteinExistence type="predicted"/>
<dbReference type="Pfam" id="PF01882">
    <property type="entry name" value="DUF58"/>
    <property type="match status" value="1"/>
</dbReference>
<dbReference type="InterPro" id="IPR036465">
    <property type="entry name" value="vWFA_dom_sf"/>
</dbReference>